<evidence type="ECO:0000256" key="2">
    <source>
        <dbReference type="ARBA" id="ARBA00022448"/>
    </source>
</evidence>
<keyword evidence="3" id="KW-1003">Cell membrane</keyword>
<dbReference type="RefSeq" id="WP_345435677.1">
    <property type="nucleotide sequence ID" value="NZ_BAABKO010000001.1"/>
</dbReference>
<feature type="transmembrane region" description="Helical" evidence="7">
    <location>
        <begin position="12"/>
        <end position="31"/>
    </location>
</feature>
<evidence type="ECO:0000313" key="9">
    <source>
        <dbReference type="EMBL" id="GAA4765403.1"/>
    </source>
</evidence>
<keyword evidence="10" id="KW-1185">Reference proteome</keyword>
<dbReference type="CDD" id="cd06261">
    <property type="entry name" value="TM_PBP2"/>
    <property type="match status" value="1"/>
</dbReference>
<dbReference type="Proteomes" id="UP001501645">
    <property type="component" value="Unassembled WGS sequence"/>
</dbReference>
<comment type="caution">
    <text evidence="9">The sequence shown here is derived from an EMBL/GenBank/DDBJ whole genome shotgun (WGS) entry which is preliminary data.</text>
</comment>
<feature type="transmembrane region" description="Helical" evidence="7">
    <location>
        <begin position="191"/>
        <end position="212"/>
    </location>
</feature>
<feature type="transmembrane region" description="Helical" evidence="7">
    <location>
        <begin position="104"/>
        <end position="124"/>
    </location>
</feature>
<evidence type="ECO:0000259" key="8">
    <source>
        <dbReference type="PROSITE" id="PS50928"/>
    </source>
</evidence>
<dbReference type="Pfam" id="PF00528">
    <property type="entry name" value="BPD_transp_1"/>
    <property type="match status" value="1"/>
</dbReference>
<dbReference type="Gene3D" id="1.10.3720.10">
    <property type="entry name" value="MetI-like"/>
    <property type="match status" value="1"/>
</dbReference>
<sequence>MIRYLLRRVLGWLLIIAVATNLTYFLAWFYLDPRSNYVGRRPPLSEDQIVALLEPRNLSDTVPLVQRWWNWLTAILTRWDWGVSPTGESVNGQVAYRMWISAELVLGATILTALVGIAIGVYTASRQYRLADRIGQATSIVTMNIPVVVAALGIVLIAISINQAVGTRIFYVTGSSNPEVTGFLPVVVDVVQHLTLPTFGLILTGYAGYHFLQRSILLDNIGADYVRTARAKGLTKAQAIRRHALRTSLIPVTTQVAFNIPAAFTGAILTESIFGWNGMGQYFSQTLAQNDIHGTVAIAAFGAFMTFIGAMLADVAVVAIDPRVRVS</sequence>
<keyword evidence="6 7" id="KW-0472">Membrane</keyword>
<keyword evidence="4 7" id="KW-0812">Transmembrane</keyword>
<feature type="domain" description="ABC transmembrane type-1" evidence="8">
    <location>
        <begin position="98"/>
        <end position="317"/>
    </location>
</feature>
<feature type="transmembrane region" description="Helical" evidence="7">
    <location>
        <begin position="296"/>
        <end position="320"/>
    </location>
</feature>
<comment type="subcellular location">
    <subcellularLocation>
        <location evidence="1 7">Cell membrane</location>
        <topology evidence="1 7">Multi-pass membrane protein</topology>
    </subcellularLocation>
</comment>
<keyword evidence="2 7" id="KW-0813">Transport</keyword>
<dbReference type="InterPro" id="IPR035906">
    <property type="entry name" value="MetI-like_sf"/>
</dbReference>
<gene>
    <name evidence="9" type="ORF">GCM10023351_05390</name>
</gene>
<keyword evidence="5 7" id="KW-1133">Transmembrane helix</keyword>
<proteinExistence type="inferred from homology"/>
<feature type="transmembrane region" description="Helical" evidence="7">
    <location>
        <begin position="145"/>
        <end position="171"/>
    </location>
</feature>
<dbReference type="SUPFAM" id="SSF161098">
    <property type="entry name" value="MetI-like"/>
    <property type="match status" value="1"/>
</dbReference>
<dbReference type="PROSITE" id="PS50928">
    <property type="entry name" value="ABC_TM1"/>
    <property type="match status" value="1"/>
</dbReference>
<evidence type="ECO:0000256" key="7">
    <source>
        <dbReference type="RuleBase" id="RU363032"/>
    </source>
</evidence>
<dbReference type="InterPro" id="IPR000515">
    <property type="entry name" value="MetI-like"/>
</dbReference>
<dbReference type="EMBL" id="BAABKO010000001">
    <property type="protein sequence ID" value="GAA4765403.1"/>
    <property type="molecule type" value="Genomic_DNA"/>
</dbReference>
<organism evidence="9 10">
    <name type="scientific">Microbacterium gilvum</name>
    <dbReference type="NCBI Taxonomy" id="1336204"/>
    <lineage>
        <taxon>Bacteria</taxon>
        <taxon>Bacillati</taxon>
        <taxon>Actinomycetota</taxon>
        <taxon>Actinomycetes</taxon>
        <taxon>Micrococcales</taxon>
        <taxon>Microbacteriaceae</taxon>
        <taxon>Microbacterium</taxon>
    </lineage>
</organism>
<evidence type="ECO:0000256" key="1">
    <source>
        <dbReference type="ARBA" id="ARBA00004651"/>
    </source>
</evidence>
<reference evidence="10" key="1">
    <citation type="journal article" date="2019" name="Int. J. Syst. Evol. Microbiol.">
        <title>The Global Catalogue of Microorganisms (GCM) 10K type strain sequencing project: providing services to taxonomists for standard genome sequencing and annotation.</title>
        <authorList>
            <consortium name="The Broad Institute Genomics Platform"/>
            <consortium name="The Broad Institute Genome Sequencing Center for Infectious Disease"/>
            <person name="Wu L."/>
            <person name="Ma J."/>
        </authorList>
    </citation>
    <scope>NUCLEOTIDE SEQUENCE [LARGE SCALE GENOMIC DNA]</scope>
    <source>
        <strain evidence="10">JCM 18537</strain>
    </source>
</reference>
<comment type="similarity">
    <text evidence="7">Belongs to the binding-protein-dependent transport system permease family.</text>
</comment>
<evidence type="ECO:0000256" key="6">
    <source>
        <dbReference type="ARBA" id="ARBA00023136"/>
    </source>
</evidence>
<dbReference type="PANTHER" id="PTHR30465:SF0">
    <property type="entry name" value="OLIGOPEPTIDE TRANSPORT SYSTEM PERMEASE PROTEIN APPB"/>
    <property type="match status" value="1"/>
</dbReference>
<dbReference type="PANTHER" id="PTHR30465">
    <property type="entry name" value="INNER MEMBRANE ABC TRANSPORTER"/>
    <property type="match status" value="1"/>
</dbReference>
<accession>A0ABP8ZU35</accession>
<name>A0ABP8ZU35_9MICO</name>
<evidence type="ECO:0000256" key="4">
    <source>
        <dbReference type="ARBA" id="ARBA00022692"/>
    </source>
</evidence>
<evidence type="ECO:0000256" key="3">
    <source>
        <dbReference type="ARBA" id="ARBA00022475"/>
    </source>
</evidence>
<evidence type="ECO:0000256" key="5">
    <source>
        <dbReference type="ARBA" id="ARBA00022989"/>
    </source>
</evidence>
<evidence type="ECO:0000313" key="10">
    <source>
        <dbReference type="Proteomes" id="UP001501645"/>
    </source>
</evidence>
<feature type="transmembrane region" description="Helical" evidence="7">
    <location>
        <begin position="256"/>
        <end position="276"/>
    </location>
</feature>
<protein>
    <submittedName>
        <fullName evidence="9">ABC transporter permease</fullName>
    </submittedName>
</protein>